<dbReference type="AlphaFoldDB" id="A0A9J6P2R2"/>
<proteinExistence type="predicted"/>
<keyword evidence="1" id="KW-0812">Transmembrane</keyword>
<accession>A0A9J6P2R2</accession>
<dbReference type="RefSeq" id="WP_250859510.1">
    <property type="nucleotide sequence ID" value="NZ_JAGSOJ010000002.1"/>
</dbReference>
<sequence length="282" mass="32147">MKKSIIVLLYIFTLFLTLSIIFIIKTNFNSSHSDAISVFNNENKYYTIDLNGDHMKDVILISQDTSGADIVISTEDNIISMSTLLNKKIQSPFYLFFEDITADNTSEVIIYDLSEKTENILYVYSYSKGEFKNILEEQCESFGIIEFNDTKKLCITTDEEDYYVFSPSFDNALIKNSFSSLSSILRKDSYYELINMITGSNLSSKNGVGVFNQSTIPSSFINDLAHENSNYLGGYFTVQIDDITFEYSPTEWHSVMGSKSNVFSEYIFRIDDSSISLIKNPK</sequence>
<evidence type="ECO:0000256" key="1">
    <source>
        <dbReference type="SAM" id="Phobius"/>
    </source>
</evidence>
<comment type="caution">
    <text evidence="2">The sequence shown here is derived from an EMBL/GenBank/DDBJ whole genome shotgun (WGS) entry which is preliminary data.</text>
</comment>
<evidence type="ECO:0008006" key="4">
    <source>
        <dbReference type="Google" id="ProtNLM"/>
    </source>
</evidence>
<evidence type="ECO:0000313" key="2">
    <source>
        <dbReference type="EMBL" id="MCM1990478.1"/>
    </source>
</evidence>
<gene>
    <name evidence="2" type="ORF">KDK92_12170</name>
</gene>
<keyword evidence="3" id="KW-1185">Reference proteome</keyword>
<reference evidence="2" key="2">
    <citation type="submission" date="2021-04" db="EMBL/GenBank/DDBJ databases">
        <authorList>
            <person name="Dong X."/>
        </authorList>
    </citation>
    <scope>NUCLEOTIDE SEQUENCE</scope>
    <source>
        <strain evidence="2">ZWT</strain>
    </source>
</reference>
<feature type="transmembrane region" description="Helical" evidence="1">
    <location>
        <begin position="7"/>
        <end position="24"/>
    </location>
</feature>
<protein>
    <recommendedName>
        <fullName evidence="4">VCBS repeat-containing protein</fullName>
    </recommendedName>
</protein>
<keyword evidence="1" id="KW-1133">Transmembrane helix</keyword>
<keyword evidence="1" id="KW-0472">Membrane</keyword>
<dbReference type="Proteomes" id="UP001056429">
    <property type="component" value="Unassembled WGS sequence"/>
</dbReference>
<organism evidence="2 3">
    <name type="scientific">Oceanirhabdus seepicola</name>
    <dbReference type="NCBI Taxonomy" id="2828781"/>
    <lineage>
        <taxon>Bacteria</taxon>
        <taxon>Bacillati</taxon>
        <taxon>Bacillota</taxon>
        <taxon>Clostridia</taxon>
        <taxon>Eubacteriales</taxon>
        <taxon>Clostridiaceae</taxon>
        <taxon>Oceanirhabdus</taxon>
    </lineage>
</organism>
<dbReference type="EMBL" id="JAGSOJ010000002">
    <property type="protein sequence ID" value="MCM1990478.1"/>
    <property type="molecule type" value="Genomic_DNA"/>
</dbReference>
<reference evidence="2" key="1">
    <citation type="journal article" date="2021" name="mSystems">
        <title>Bacteria and Archaea Synergistically Convert Glycine Betaine to Biogenic Methane in the Formosa Cold Seep of the South China Sea.</title>
        <authorList>
            <person name="Li L."/>
            <person name="Zhang W."/>
            <person name="Zhang S."/>
            <person name="Song L."/>
            <person name="Sun Q."/>
            <person name="Zhang H."/>
            <person name="Xiang H."/>
            <person name="Dong X."/>
        </authorList>
    </citation>
    <scope>NUCLEOTIDE SEQUENCE</scope>
    <source>
        <strain evidence="2">ZWT</strain>
    </source>
</reference>
<name>A0A9J6P2R2_9CLOT</name>
<evidence type="ECO:0000313" key="3">
    <source>
        <dbReference type="Proteomes" id="UP001056429"/>
    </source>
</evidence>